<evidence type="ECO:0000313" key="6">
    <source>
        <dbReference type="EMBL" id="CAA2623622.1"/>
    </source>
</evidence>
<dbReference type="GO" id="GO:0005516">
    <property type="term" value="F:calmodulin binding"/>
    <property type="evidence" value="ECO:0007669"/>
    <property type="project" value="UniProtKB-KW"/>
</dbReference>
<protein>
    <recommendedName>
        <fullName evidence="5">DUF4005 domain-containing protein</fullName>
    </recommendedName>
</protein>
<organism evidence="6">
    <name type="scientific">Spirodela intermedia</name>
    <name type="common">Intermediate duckweed</name>
    <dbReference type="NCBI Taxonomy" id="51605"/>
    <lineage>
        <taxon>Eukaryota</taxon>
        <taxon>Viridiplantae</taxon>
        <taxon>Streptophyta</taxon>
        <taxon>Embryophyta</taxon>
        <taxon>Tracheophyta</taxon>
        <taxon>Spermatophyta</taxon>
        <taxon>Magnoliopsida</taxon>
        <taxon>Liliopsida</taxon>
        <taxon>Araceae</taxon>
        <taxon>Lemnoideae</taxon>
        <taxon>Spirodela</taxon>
    </lineage>
</organism>
<comment type="subunit">
    <text evidence="3">Binds to multiple calmodulin (CaM) in the presence of Ca(2+) and CaM-like proteins.</text>
</comment>
<dbReference type="PANTHER" id="PTHR32295">
    <property type="entry name" value="IQ-DOMAIN 5-RELATED"/>
    <property type="match status" value="1"/>
</dbReference>
<feature type="compositionally biased region" description="Low complexity" evidence="4">
    <location>
        <begin position="77"/>
        <end position="87"/>
    </location>
</feature>
<evidence type="ECO:0000313" key="7">
    <source>
        <dbReference type="EMBL" id="CAA7399606.1"/>
    </source>
</evidence>
<feature type="compositionally biased region" description="Polar residues" evidence="4">
    <location>
        <begin position="473"/>
        <end position="489"/>
    </location>
</feature>
<evidence type="ECO:0000256" key="2">
    <source>
        <dbReference type="ARBA" id="ARBA00024341"/>
    </source>
</evidence>
<dbReference type="Pfam" id="PF00612">
    <property type="entry name" value="IQ"/>
    <property type="match status" value="2"/>
</dbReference>
<dbReference type="EMBL" id="LR743594">
    <property type="protein sequence ID" value="CAA2623622.1"/>
    <property type="molecule type" value="Genomic_DNA"/>
</dbReference>
<dbReference type="InterPro" id="IPR025064">
    <property type="entry name" value="DUF4005"/>
</dbReference>
<feature type="region of interest" description="Disordered" evidence="4">
    <location>
        <begin position="473"/>
        <end position="509"/>
    </location>
</feature>
<evidence type="ECO:0000313" key="8">
    <source>
        <dbReference type="Proteomes" id="UP000663760"/>
    </source>
</evidence>
<dbReference type="Gene3D" id="1.20.5.190">
    <property type="match status" value="1"/>
</dbReference>
<feature type="region of interest" description="Disordered" evidence="4">
    <location>
        <begin position="415"/>
        <end position="441"/>
    </location>
</feature>
<sequence length="509" mass="56298">MGKKGGNSWLTAVKRAFRSPSKDSDRKAAGHQRDEQQQEEEEEEKKREKRRWLFRKPSSSVHDPPQVKLATTRQPTEEPAIAAAEVVTPPPPPTAQPAAEVGRQSQPPPTFFREQRAAVAIQTAFRGYLARRALRALRGLVKLQALVRGHNVRRQANMTLRCMQALVRVQARVRDQRLRLSQEGGGGSASYGGGGSKSSFSCDTNLSEARFPPEIFDWRSMSRDGSSVADDAEEIQAMKRERALAYAFSQQIWRSDRNLTSSMSIGDEQDDGAAAALEERRASTCVDRWALARGSWDQSFGNRGRRASTDQRVLPIKTLEVDTGWPATSRRPPAPPPHLASPLRSSSSQQQQLQHSPSTPSPARVRPLQVRSASPRLAAPPAYTPRPSSYYHYYGSGGLRHHQTSAAVPNYMAATESAKARLRSQSTPRHRPSTPEREHAAATVRKRLAFPVSDGYFAGGGRVVDFSQSLRSPSFKSTMEQRSTVSSCAESLPGEVSPSSTTELRRRLR</sequence>
<keyword evidence="8" id="KW-1185">Reference proteome</keyword>
<evidence type="ECO:0000256" key="3">
    <source>
        <dbReference type="ARBA" id="ARBA00024378"/>
    </source>
</evidence>
<keyword evidence="1" id="KW-0112">Calmodulin-binding</keyword>
<feature type="domain" description="DUF4005" evidence="5">
    <location>
        <begin position="370"/>
        <end position="458"/>
    </location>
</feature>
<name>A0A7I8J182_SPIIN</name>
<evidence type="ECO:0000256" key="4">
    <source>
        <dbReference type="SAM" id="MobiDB-lite"/>
    </source>
</evidence>
<feature type="region of interest" description="Disordered" evidence="4">
    <location>
        <begin position="1"/>
        <end position="106"/>
    </location>
</feature>
<dbReference type="OrthoDB" id="776767at2759"/>
<feature type="compositionally biased region" description="Low complexity" evidence="4">
    <location>
        <begin position="340"/>
        <end position="362"/>
    </location>
</feature>
<dbReference type="SMART" id="SM00015">
    <property type="entry name" value="IQ"/>
    <property type="match status" value="2"/>
</dbReference>
<comment type="similarity">
    <text evidence="2">Belongs to the IQD family.</text>
</comment>
<dbReference type="Proteomes" id="UP000663760">
    <property type="component" value="Chromosome 7"/>
</dbReference>
<dbReference type="PANTHER" id="PTHR32295:SF6">
    <property type="entry name" value="PROTEIN IQ-DOMAIN 18"/>
    <property type="match status" value="1"/>
</dbReference>
<dbReference type="AlphaFoldDB" id="A0A7I8J182"/>
<accession>A0A7I8J182</accession>
<feature type="region of interest" description="Disordered" evidence="4">
    <location>
        <begin position="321"/>
        <end position="385"/>
    </location>
</feature>
<feature type="compositionally biased region" description="Basic and acidic residues" evidence="4">
    <location>
        <begin position="20"/>
        <end position="36"/>
    </location>
</feature>
<reference evidence="6" key="1">
    <citation type="submission" date="2019-12" db="EMBL/GenBank/DDBJ databases">
        <authorList>
            <person name="Scholz U."/>
            <person name="Mascher M."/>
            <person name="Fiebig A."/>
        </authorList>
    </citation>
    <scope>NUCLEOTIDE SEQUENCE</scope>
</reference>
<gene>
    <name evidence="6" type="ORF">SI7747_07009546</name>
    <name evidence="7" type="ORF">SI8410_07010276</name>
</gene>
<dbReference type="Pfam" id="PF13178">
    <property type="entry name" value="DUF4005"/>
    <property type="match status" value="1"/>
</dbReference>
<dbReference type="EMBL" id="LR746270">
    <property type="protein sequence ID" value="CAA7399606.1"/>
    <property type="molecule type" value="Genomic_DNA"/>
</dbReference>
<dbReference type="PROSITE" id="PS50096">
    <property type="entry name" value="IQ"/>
    <property type="match status" value="2"/>
</dbReference>
<evidence type="ECO:0000256" key="1">
    <source>
        <dbReference type="ARBA" id="ARBA00022860"/>
    </source>
</evidence>
<dbReference type="InterPro" id="IPR000048">
    <property type="entry name" value="IQ_motif_EF-hand-BS"/>
</dbReference>
<proteinExistence type="inferred from homology"/>
<feature type="compositionally biased region" description="Low complexity" evidence="4">
    <location>
        <begin position="371"/>
        <end position="381"/>
    </location>
</feature>
<evidence type="ECO:0000259" key="5">
    <source>
        <dbReference type="Pfam" id="PF13178"/>
    </source>
</evidence>